<comment type="similarity">
    <text evidence="1">Belongs to the protease inhibitor I39 (alpha-2-macroglobulin) family. Bacterial alpha-2-macroglobulin subfamily.</text>
</comment>
<evidence type="ECO:0000313" key="7">
    <source>
        <dbReference type="EMBL" id="OFC58887.1"/>
    </source>
</evidence>
<feature type="compositionally biased region" description="Acidic residues" evidence="3">
    <location>
        <begin position="1896"/>
        <end position="1914"/>
    </location>
</feature>
<dbReference type="InterPro" id="IPR021868">
    <property type="entry name" value="Alpha_2_Macroglob_MG3"/>
</dbReference>
<dbReference type="InterPro" id="IPR008930">
    <property type="entry name" value="Terpenoid_cyclase/PrenylTrfase"/>
</dbReference>
<dbReference type="EMBL" id="LZYH01000564">
    <property type="protein sequence ID" value="OFC58887.1"/>
    <property type="molecule type" value="Genomic_DNA"/>
</dbReference>
<keyword evidence="2" id="KW-0732">Signal</keyword>
<dbReference type="Proteomes" id="UP000175707">
    <property type="component" value="Unassembled WGS sequence"/>
</dbReference>
<keyword evidence="4" id="KW-0812">Transmembrane</keyword>
<dbReference type="InterPro" id="IPR011625">
    <property type="entry name" value="A2M_N_BRD"/>
</dbReference>
<keyword evidence="4" id="KW-1133">Transmembrane helix</keyword>
<dbReference type="Pfam" id="PF00207">
    <property type="entry name" value="A2M"/>
    <property type="match status" value="1"/>
</dbReference>
<evidence type="ECO:0000256" key="4">
    <source>
        <dbReference type="SAM" id="Phobius"/>
    </source>
</evidence>
<dbReference type="PANTHER" id="PTHR40094:SF1">
    <property type="entry name" value="UBIQUITIN DOMAIN-CONTAINING PROTEIN"/>
    <property type="match status" value="1"/>
</dbReference>
<dbReference type="GO" id="GO:0004866">
    <property type="term" value="F:endopeptidase inhibitor activity"/>
    <property type="evidence" value="ECO:0007669"/>
    <property type="project" value="InterPro"/>
</dbReference>
<dbReference type="SMART" id="SM01359">
    <property type="entry name" value="A2M_N_2"/>
    <property type="match status" value="1"/>
</dbReference>
<dbReference type="PANTHER" id="PTHR40094">
    <property type="entry name" value="ALPHA-2-MACROGLOBULIN HOMOLOG"/>
    <property type="match status" value="1"/>
</dbReference>
<feature type="transmembrane region" description="Helical" evidence="4">
    <location>
        <begin position="64"/>
        <end position="80"/>
    </location>
</feature>
<dbReference type="Gene3D" id="2.60.40.3710">
    <property type="match status" value="1"/>
</dbReference>
<dbReference type="Pfam" id="PF11974">
    <property type="entry name" value="bMG3"/>
    <property type="match status" value="1"/>
</dbReference>
<evidence type="ECO:0000256" key="2">
    <source>
        <dbReference type="ARBA" id="ARBA00022729"/>
    </source>
</evidence>
<name>A0A1E7YV53_9PROT</name>
<dbReference type="Pfam" id="PF07703">
    <property type="entry name" value="A2M_BRD"/>
    <property type="match status" value="1"/>
</dbReference>
<dbReference type="Pfam" id="PF17973">
    <property type="entry name" value="bMG10"/>
    <property type="match status" value="1"/>
</dbReference>
<dbReference type="InterPro" id="IPR041203">
    <property type="entry name" value="Bact_A2M_MG5"/>
</dbReference>
<reference evidence="7 8" key="1">
    <citation type="submission" date="2016-06" db="EMBL/GenBank/DDBJ databases">
        <title>Gene turnover analysis identifies the evolutionary adaptation of the extremophile Acidithiobacillus caldus.</title>
        <authorList>
            <person name="Zhang X."/>
        </authorList>
    </citation>
    <scope>NUCLEOTIDE SEQUENCE [LARGE SCALE GENOMIC DNA]</scope>
    <source>
        <strain evidence="7 8">S1</strain>
    </source>
</reference>
<feature type="domain" description="Alpha-2-macroglobulin bait region" evidence="5">
    <location>
        <begin position="1074"/>
        <end position="1213"/>
    </location>
</feature>
<feature type="region of interest" description="Disordered" evidence="3">
    <location>
        <begin position="1884"/>
        <end position="1925"/>
    </location>
</feature>
<dbReference type="Gene3D" id="1.50.10.20">
    <property type="match status" value="1"/>
</dbReference>
<accession>A0A1E7YV53</accession>
<evidence type="ECO:0000259" key="6">
    <source>
        <dbReference type="SMART" id="SM01360"/>
    </source>
</evidence>
<evidence type="ECO:0000313" key="8">
    <source>
        <dbReference type="Proteomes" id="UP000175707"/>
    </source>
</evidence>
<dbReference type="InterPro" id="IPR001599">
    <property type="entry name" value="Macroglobln_a2"/>
</dbReference>
<dbReference type="Gene3D" id="2.60.40.1930">
    <property type="match status" value="1"/>
</dbReference>
<feature type="domain" description="Alpha-2-macroglobulin" evidence="6">
    <location>
        <begin position="1278"/>
        <end position="1372"/>
    </location>
</feature>
<sequence>MDEQQKRSPDSVTPEGPRSAGVGRILRRFWNGLKSLWIMLFGQIHWIGPRWLQKLWQGLCRRPFTVAVVALLLLAMGFGAERGYRWYSHRPQVKGVTVQIQAPEVTNYGKTPVEVHPLILRFSESAAPLAQVDKVAGPGLELQPRIAGQWRWEGDDRLSFTPQADWPVGQKFRLRIDAEKALRRGALLNKTRYEFRTEPFGYRIEKEEFYQDSENPLNKSALFTLKFNYPVAPESLAKAVHLQQQVPSARWKYLFRPGAKVPAVITYDARGLQAFVRSERLQTPVDSQKLRLTVDKGVRSQRGGPATTEPQEGEVTIPGLYSLSLSEVKLTLVDDEQGIPHQTLLVESSSPVLGKDLQKQTRVWLLPATDADGREHRYWSASEVSTEVLQRSTSLNLDLQPTERDADTLQAFRLQAPPRRSLFVEIHSGLVAAGGYQLGRSVTRTVSVPDYPKLLKFMGSGALLTLGGDRKVTVVARNLPGAQMRIGRLQPEQLQHLVALNRGDFQNPRLEIGSKHLVARFHEEVALPSDDPGQLHYHGFDLGPYLARNGREHGVFLLELASWNPQQPRVWPGDSDAFEGSAYHSERSDGDSRLIVITDLGLLAKRNADGSWEVFVQSLAKGQPVAGVMVQVLALNGEVLRRATTGADGHVHFPELSGFYDEQRAVAFTAMTGDGSDFSFLPMDRSDRELDYSRFDVGGAPNARDGGELSAFLFSDRGLYRPGERMHLGIILRTADWHGDMSGMPLEIRLSDARGRTVARQKLRADADGFLEWDYRTVDSAPTGTWTAELYLTKEDTEQRLGSTTVQVKEFEPDRTRTRLAFVPAQAKGWVKPGGLKAELQADTLYGTPADHRRVSASLQLRPAVPAFASWADYRFSDPRKAKEGYSESLADMQTDDSGRVIFPVDLSGFARATYTLDLYTQVFEPGSGRSVAARATTLVSSADYLVGIKTTDSLDFIARGATRKVGIVAVNPQLEAIAVEGLRAKIVEARYVSVLTKQDSGVYKYESRLKETELSSTPLKLPKGPLAFPLPTDKPGTFALILEDRDGRRLNRVDYMVAGNADLSRSLERNAELELRLDRKDYAPGDQIAVSIRAPYAGNGLITIERDKVYAWTWFHAGASASVQHITVPEGLEGNAYVNVQFVRDPSSAEIFTSPLSYGVEPFSVDRSARTQPLQIQAAQQIKPGQTLDLTVKTAGKAQVAVFAVDAGILQVAHYRLENPLDYFLRKRMLDVQSAQILDLILPSFRQFTAASHVGGDEDASRGQLLNPFKGKHEVPVAWWSGIVTVDGSRRFQYTVPDSFNGELKLMAVAVTPERIGIAENHTTVRGDFILSPNVPPALAPGDRFDASVQVVNNLPAGTPGGNDLRVELQVGPGLALDGAKIQQLRLAPGQSSLVHFPVQALQRLGPSELLYRVWTGERATLRKVAISVRPAAARLTELRSGRLKPGQTEIVSPLEEFFPERSARLAAMSFSPMVLARGLTSYLDTYSHYCTEQLISAATPALIAAQHPEFALDAAAASQAPQRIARMLETLGNRQNGEGGFGVWTATPVADPFVSTYAVDFLLQARQSGLSVPADMLDRGLAYLRHMAADDGLGSLPELRARAYAIYVLTASGQVTSNLIAGVQQRLQSAYPAVWKQDLAAAYLAASYQMLKQQETADDLIRGPWQAFLKNAEVGNDWGYAYYDDPLIRRAQTLAIVERYFPKLAAGLSVERLDGMLKLVDDNRYNSLSSALTLLALTNLPAGAVPPKGLAMAQSAEAGKDGPFSAFGEIQGVLLRGSLSPRSRALRLSYAKGEGDKHPAWFSLSQSGYPRATPTKPLREGMEILREYRDAQGRPVQSLELGQEVTVRIRLRSLKDSVDNVAIVDILPGGFEVVSGPAKPTVASAVRSDAHEADDGDSGDEAETQDTPESEGDGLAQPGTTLTPEYVDIREDRVLLYARAEPKAKEYIYRIRPTSVGRFATAPIYAESLYNRRQRAYAPAGAVLQVKAVSVGAKPKAPAPAKP</sequence>
<protein>
    <submittedName>
        <fullName evidence="7">Alpha-2-macroglobulin</fullName>
    </submittedName>
</protein>
<dbReference type="InterPro" id="IPR041246">
    <property type="entry name" value="Bact_MG10"/>
</dbReference>
<dbReference type="SMART" id="SM01360">
    <property type="entry name" value="A2M"/>
    <property type="match status" value="1"/>
</dbReference>
<dbReference type="Pfam" id="PF01835">
    <property type="entry name" value="MG2"/>
    <property type="match status" value="1"/>
</dbReference>
<gene>
    <name evidence="7" type="ORF">BAE30_08730</name>
</gene>
<dbReference type="SUPFAM" id="SSF48239">
    <property type="entry name" value="Terpenoid cyclases/Protein prenyltransferases"/>
    <property type="match status" value="1"/>
</dbReference>
<evidence type="ECO:0000259" key="5">
    <source>
        <dbReference type="SMART" id="SM01359"/>
    </source>
</evidence>
<comment type="caution">
    <text evidence="7">The sequence shown here is derived from an EMBL/GenBank/DDBJ whole genome shotgun (WGS) entry which is preliminary data.</text>
</comment>
<dbReference type="Pfam" id="PF17972">
    <property type="entry name" value="bMG5"/>
    <property type="match status" value="1"/>
</dbReference>
<organism evidence="7 8">
    <name type="scientific">Acidithiobacillus caldus</name>
    <dbReference type="NCBI Taxonomy" id="33059"/>
    <lineage>
        <taxon>Bacteria</taxon>
        <taxon>Pseudomonadati</taxon>
        <taxon>Pseudomonadota</taxon>
        <taxon>Acidithiobacillia</taxon>
        <taxon>Acidithiobacillales</taxon>
        <taxon>Acidithiobacillaceae</taxon>
        <taxon>Acidithiobacillus</taxon>
    </lineage>
</organism>
<dbReference type="InterPro" id="IPR051802">
    <property type="entry name" value="YfhM-like"/>
</dbReference>
<evidence type="ECO:0000256" key="1">
    <source>
        <dbReference type="ARBA" id="ARBA00010556"/>
    </source>
</evidence>
<dbReference type="InterPro" id="IPR002890">
    <property type="entry name" value="MG2"/>
</dbReference>
<keyword evidence="4" id="KW-0472">Membrane</keyword>
<proteinExistence type="inferred from homology"/>
<evidence type="ECO:0000256" key="3">
    <source>
        <dbReference type="SAM" id="MobiDB-lite"/>
    </source>
</evidence>